<gene>
    <name evidence="9" type="ORF">C4D60_Mb07t05140</name>
</gene>
<keyword evidence="4 7" id="KW-0812">Transmembrane</keyword>
<evidence type="ECO:0000313" key="9">
    <source>
        <dbReference type="EMBL" id="THU59730.1"/>
    </source>
</evidence>
<dbReference type="EMBL" id="PYDT01000005">
    <property type="protein sequence ID" value="THU59730.1"/>
    <property type="molecule type" value="Genomic_DNA"/>
</dbReference>
<evidence type="ECO:0000256" key="2">
    <source>
        <dbReference type="ARBA" id="ARBA00004141"/>
    </source>
</evidence>
<evidence type="ECO:0000256" key="6">
    <source>
        <dbReference type="ARBA" id="ARBA00023136"/>
    </source>
</evidence>
<keyword evidence="7" id="KW-0813">Transport</keyword>
<keyword evidence="6 7" id="KW-0472">Membrane</keyword>
<comment type="function">
    <text evidence="1 7">May be involved in both secretory and endocytic intracellular trafficking in the endosomal/prevacuolar compartments.</text>
</comment>
<feature type="region of interest" description="Disordered" evidence="8">
    <location>
        <begin position="1"/>
        <end position="25"/>
    </location>
</feature>
<organism evidence="9 10">
    <name type="scientific">Musa balbisiana</name>
    <name type="common">Banana</name>
    <dbReference type="NCBI Taxonomy" id="52838"/>
    <lineage>
        <taxon>Eukaryota</taxon>
        <taxon>Viridiplantae</taxon>
        <taxon>Streptophyta</taxon>
        <taxon>Embryophyta</taxon>
        <taxon>Tracheophyta</taxon>
        <taxon>Spermatophyta</taxon>
        <taxon>Magnoliopsida</taxon>
        <taxon>Liliopsida</taxon>
        <taxon>Zingiberales</taxon>
        <taxon>Musaceae</taxon>
        <taxon>Musa</taxon>
    </lineage>
</organism>
<dbReference type="InterPro" id="IPR004895">
    <property type="entry name" value="Prenylated_rab_accept_PRA1"/>
</dbReference>
<dbReference type="GO" id="GO:0016020">
    <property type="term" value="C:membrane"/>
    <property type="evidence" value="ECO:0007669"/>
    <property type="project" value="UniProtKB-SubCell"/>
</dbReference>
<evidence type="ECO:0000256" key="1">
    <source>
        <dbReference type="ARBA" id="ARBA00002501"/>
    </source>
</evidence>
<sequence>MMSSAPSPPPLPISNPPSGAAAAAAAGSTAPVSTPAFRLFLSRLSDSVSRFLSERRPWSELADRSAFSRPDTLADATSRLRKNLAYFRVNYAAVVAAVLALSLVTNPFSLLVLLALLAAWCLLYLFRPADPPLVLFGRTFSDRETLGGLGLFSVLVVFLTSVGSIIISALVAGAAMVAAHGAFRVPEDLFLDEQETGAATGLLSFLGGAASSAASIASPAVVAARV</sequence>
<keyword evidence="10" id="KW-1185">Reference proteome</keyword>
<name>A0A4S8JD86_MUSBA</name>
<feature type="transmembrane region" description="Helical" evidence="7">
    <location>
        <begin position="146"/>
        <end position="179"/>
    </location>
</feature>
<accession>A0A4S8JD86</accession>
<evidence type="ECO:0000256" key="5">
    <source>
        <dbReference type="ARBA" id="ARBA00022989"/>
    </source>
</evidence>
<comment type="caution">
    <text evidence="9">The sequence shown here is derived from an EMBL/GenBank/DDBJ whole genome shotgun (WGS) entry which is preliminary data.</text>
</comment>
<keyword evidence="5 7" id="KW-1133">Transmembrane helix</keyword>
<feature type="transmembrane region" description="Helical" evidence="7">
    <location>
        <begin position="108"/>
        <end position="126"/>
    </location>
</feature>
<evidence type="ECO:0000256" key="4">
    <source>
        <dbReference type="ARBA" id="ARBA00022692"/>
    </source>
</evidence>
<protein>
    <recommendedName>
        <fullName evidence="7">PRA1 family protein</fullName>
    </recommendedName>
</protein>
<feature type="compositionally biased region" description="Low complexity" evidence="8">
    <location>
        <begin position="16"/>
        <end position="25"/>
    </location>
</feature>
<evidence type="ECO:0000256" key="3">
    <source>
        <dbReference type="ARBA" id="ARBA00006483"/>
    </source>
</evidence>
<dbReference type="AlphaFoldDB" id="A0A4S8JD86"/>
<feature type="transmembrane region" description="Helical" evidence="7">
    <location>
        <begin position="85"/>
        <end position="102"/>
    </location>
</feature>
<dbReference type="GO" id="GO:0005794">
    <property type="term" value="C:Golgi apparatus"/>
    <property type="evidence" value="ECO:0007669"/>
    <property type="project" value="TreeGrafter"/>
</dbReference>
<dbReference type="GO" id="GO:0016192">
    <property type="term" value="P:vesicle-mediated transport"/>
    <property type="evidence" value="ECO:0007669"/>
    <property type="project" value="UniProtKB-ARBA"/>
</dbReference>
<dbReference type="GO" id="GO:0005783">
    <property type="term" value="C:endoplasmic reticulum"/>
    <property type="evidence" value="ECO:0007669"/>
    <property type="project" value="TreeGrafter"/>
</dbReference>
<dbReference type="Proteomes" id="UP000317650">
    <property type="component" value="Chromosome 7"/>
</dbReference>
<comment type="similarity">
    <text evidence="3 7">Belongs to the PRA1 family.</text>
</comment>
<dbReference type="PANTHER" id="PTHR19317:SF0">
    <property type="entry name" value="PRENYLATED RAB ACCEPTOR PROTEIN 1"/>
    <property type="match status" value="1"/>
</dbReference>
<evidence type="ECO:0000256" key="8">
    <source>
        <dbReference type="SAM" id="MobiDB-lite"/>
    </source>
</evidence>
<comment type="subcellular location">
    <subcellularLocation>
        <location evidence="2 7">Membrane</location>
        <topology evidence="2 7">Multi-pass membrane protein</topology>
    </subcellularLocation>
</comment>
<feature type="transmembrane region" description="Helical" evidence="7">
    <location>
        <begin position="199"/>
        <end position="224"/>
    </location>
</feature>
<evidence type="ECO:0000313" key="10">
    <source>
        <dbReference type="Proteomes" id="UP000317650"/>
    </source>
</evidence>
<feature type="transmembrane region" description="Helical" evidence="7">
    <location>
        <begin position="20"/>
        <end position="41"/>
    </location>
</feature>
<evidence type="ECO:0000256" key="7">
    <source>
        <dbReference type="RuleBase" id="RU363107"/>
    </source>
</evidence>
<feature type="compositionally biased region" description="Pro residues" evidence="8">
    <location>
        <begin position="1"/>
        <end position="15"/>
    </location>
</feature>
<reference evidence="9 10" key="1">
    <citation type="journal article" date="2019" name="Nat. Plants">
        <title>Genome sequencing of Musa balbisiana reveals subgenome evolution and function divergence in polyploid bananas.</title>
        <authorList>
            <person name="Yao X."/>
        </authorList>
    </citation>
    <scope>NUCLEOTIDE SEQUENCE [LARGE SCALE GENOMIC DNA]</scope>
    <source>
        <strain evidence="10">cv. DH-PKW</strain>
        <tissue evidence="9">Leaves</tissue>
    </source>
</reference>
<dbReference type="STRING" id="52838.A0A4S8JD86"/>
<dbReference type="PANTHER" id="PTHR19317">
    <property type="entry name" value="PRENYLATED RAB ACCEPTOR 1-RELATED"/>
    <property type="match status" value="1"/>
</dbReference>
<proteinExistence type="inferred from homology"/>
<dbReference type="Pfam" id="PF03208">
    <property type="entry name" value="PRA1"/>
    <property type="match status" value="1"/>
</dbReference>